<dbReference type="GO" id="GO:0016787">
    <property type="term" value="F:hydrolase activity"/>
    <property type="evidence" value="ECO:0007669"/>
    <property type="project" value="UniProtKB-KW"/>
</dbReference>
<dbReference type="AlphaFoldDB" id="K9YU69"/>
<evidence type="ECO:0000313" key="3">
    <source>
        <dbReference type="Proteomes" id="UP000010482"/>
    </source>
</evidence>
<dbReference type="STRING" id="13035.Dacsa_1814"/>
<name>K9YU69_DACS8</name>
<gene>
    <name evidence="2" type="ORF">Dacsa_1814</name>
</gene>
<proteinExistence type="predicted"/>
<dbReference type="PANTHER" id="PTHR43689">
    <property type="entry name" value="HYDROLASE"/>
    <property type="match status" value="1"/>
</dbReference>
<keyword evidence="2" id="KW-0808">Transferase</keyword>
<dbReference type="EMBL" id="CP003944">
    <property type="protein sequence ID" value="AFZ50471.1"/>
    <property type="molecule type" value="Genomic_DNA"/>
</dbReference>
<dbReference type="InterPro" id="IPR000073">
    <property type="entry name" value="AB_hydrolase_1"/>
</dbReference>
<keyword evidence="2" id="KW-0378">Hydrolase</keyword>
<dbReference type="RefSeq" id="WP_015229468.1">
    <property type="nucleotide sequence ID" value="NC_019780.1"/>
</dbReference>
<dbReference type="GO" id="GO:0016746">
    <property type="term" value="F:acyltransferase activity"/>
    <property type="evidence" value="ECO:0007669"/>
    <property type="project" value="UniProtKB-KW"/>
</dbReference>
<dbReference type="InterPro" id="IPR029058">
    <property type="entry name" value="AB_hydrolase_fold"/>
</dbReference>
<reference evidence="2" key="1">
    <citation type="submission" date="2012-04" db="EMBL/GenBank/DDBJ databases">
        <title>Finished genome of Dactylococcopsis salina PCC 8305.</title>
        <authorList>
            <consortium name="US DOE Joint Genome Institute"/>
            <person name="Gugger M."/>
            <person name="Coursin T."/>
            <person name="Rippka R."/>
            <person name="Tandeau De Marsac N."/>
            <person name="Huntemann M."/>
            <person name="Wei C.-L."/>
            <person name="Han J."/>
            <person name="Detter J.C."/>
            <person name="Han C."/>
            <person name="Tapia R."/>
            <person name="Daligault H."/>
            <person name="Chen A."/>
            <person name="Krypides N."/>
            <person name="Mavromatis K."/>
            <person name="Markowitz V."/>
            <person name="Szeto E."/>
            <person name="Ivanova N."/>
            <person name="Ovchinnikova G."/>
            <person name="Pagani I."/>
            <person name="Pati A."/>
            <person name="Goodwin L."/>
            <person name="Peters L."/>
            <person name="Pitluck S."/>
            <person name="Woyke T."/>
            <person name="Kerfeld C."/>
        </authorList>
    </citation>
    <scope>NUCLEOTIDE SEQUENCE [LARGE SCALE GENOMIC DNA]</scope>
    <source>
        <strain evidence="2">PCC 8305</strain>
    </source>
</reference>
<dbReference type="PRINTS" id="PR00111">
    <property type="entry name" value="ABHYDROLASE"/>
</dbReference>
<dbReference type="HOGENOM" id="CLU_020336_13_6_3"/>
<dbReference type="Pfam" id="PF00561">
    <property type="entry name" value="Abhydrolase_1"/>
    <property type="match status" value="1"/>
</dbReference>
<dbReference type="eggNOG" id="COG2267">
    <property type="taxonomic scope" value="Bacteria"/>
</dbReference>
<feature type="domain" description="AB hydrolase-1" evidence="1">
    <location>
        <begin position="56"/>
        <end position="286"/>
    </location>
</feature>
<dbReference type="PANTHER" id="PTHR43689:SF8">
    <property type="entry name" value="ALPHA_BETA-HYDROLASES SUPERFAMILY PROTEIN"/>
    <property type="match status" value="1"/>
</dbReference>
<dbReference type="KEGG" id="dsl:Dacsa_1814"/>
<keyword evidence="3" id="KW-1185">Reference proteome</keyword>
<dbReference type="SUPFAM" id="SSF53474">
    <property type="entry name" value="alpha/beta-Hydrolases"/>
    <property type="match status" value="1"/>
</dbReference>
<dbReference type="Proteomes" id="UP000010482">
    <property type="component" value="Chromosome"/>
</dbReference>
<dbReference type="Gene3D" id="3.40.50.1820">
    <property type="entry name" value="alpha/beta hydrolase"/>
    <property type="match status" value="1"/>
</dbReference>
<sequence length="298" mass="33046">MISSNLSSFIPPLAEKLTEETSTDLIRKIQQTPLETSLSSTPVKTTYVQGGEGELPILLLHGFDSSLMEFRRLFPKLSSVTETIALDFLGFGLTDRVPEIAITPDTIKTHLYAFWQQFIQRPMVLLGASMGGAVAIDFTLTYPETVAKLVLLDSAGFAGGPAMGKLMIPPLDRLAAGFLSNTKVRQKISENAYYDRTFASEDALICSMLHLTHPNWSKALISFTKSGGYNFLSQRIKEITQPSLILWGEQDKILGTKDAQRFKDTIADSQLVWIPESGHVPHLEKPNLTREAIENFLL</sequence>
<evidence type="ECO:0000259" key="1">
    <source>
        <dbReference type="Pfam" id="PF00561"/>
    </source>
</evidence>
<accession>K9YU69</accession>
<dbReference type="OrthoDB" id="9780765at2"/>
<keyword evidence="2" id="KW-0012">Acyltransferase</keyword>
<protein>
    <submittedName>
        <fullName evidence="2">Hydrolase or acyltransferase of alpha/beta superfamily</fullName>
    </submittedName>
</protein>
<evidence type="ECO:0000313" key="2">
    <source>
        <dbReference type="EMBL" id="AFZ50471.1"/>
    </source>
</evidence>
<organism evidence="2 3">
    <name type="scientific">Dactylococcopsis salina (strain PCC 8305)</name>
    <name type="common">Myxobactron salinum</name>
    <dbReference type="NCBI Taxonomy" id="13035"/>
    <lineage>
        <taxon>Bacteria</taxon>
        <taxon>Bacillati</taxon>
        <taxon>Cyanobacteriota</taxon>
        <taxon>Cyanophyceae</taxon>
        <taxon>Nodosilineales</taxon>
        <taxon>Cymatolegaceae</taxon>
        <taxon>Dactylococcopsis</taxon>
    </lineage>
</organism>